<organism evidence="2 3">
    <name type="scientific">Plutella xylostella</name>
    <name type="common">Diamondback moth</name>
    <name type="synonym">Plutella maculipennis</name>
    <dbReference type="NCBI Taxonomy" id="51655"/>
    <lineage>
        <taxon>Eukaryota</taxon>
        <taxon>Metazoa</taxon>
        <taxon>Ecdysozoa</taxon>
        <taxon>Arthropoda</taxon>
        <taxon>Hexapoda</taxon>
        <taxon>Insecta</taxon>
        <taxon>Pterygota</taxon>
        <taxon>Neoptera</taxon>
        <taxon>Endopterygota</taxon>
        <taxon>Lepidoptera</taxon>
        <taxon>Glossata</taxon>
        <taxon>Ditrysia</taxon>
        <taxon>Yponomeutoidea</taxon>
        <taxon>Plutellidae</taxon>
        <taxon>Plutella</taxon>
    </lineage>
</organism>
<evidence type="ECO:0000256" key="1">
    <source>
        <dbReference type="SAM" id="SignalP"/>
    </source>
</evidence>
<proteinExistence type="predicted"/>
<evidence type="ECO:0000313" key="2">
    <source>
        <dbReference type="EMBL" id="CAG9094411.1"/>
    </source>
</evidence>
<protein>
    <submittedName>
        <fullName evidence="2">(diamondback moth) hypothetical protein</fullName>
    </submittedName>
</protein>
<dbReference type="EMBL" id="CAJHNJ030000003">
    <property type="protein sequence ID" value="CAG9094411.1"/>
    <property type="molecule type" value="Genomic_DNA"/>
</dbReference>
<reference evidence="2" key="1">
    <citation type="submission" date="2020-11" db="EMBL/GenBank/DDBJ databases">
        <authorList>
            <person name="Whiteford S."/>
        </authorList>
    </citation>
    <scope>NUCLEOTIDE SEQUENCE</scope>
</reference>
<evidence type="ECO:0000313" key="3">
    <source>
        <dbReference type="Proteomes" id="UP000653454"/>
    </source>
</evidence>
<name>A0A8S4D807_PLUXY</name>
<feature type="chain" id="PRO_5035727249" evidence="1">
    <location>
        <begin position="23"/>
        <end position="143"/>
    </location>
</feature>
<feature type="signal peptide" evidence="1">
    <location>
        <begin position="1"/>
        <end position="22"/>
    </location>
</feature>
<keyword evidence="1" id="KW-0732">Signal</keyword>
<accession>A0A8S4D807</accession>
<gene>
    <name evidence="2" type="ORF">PLXY2_LOCUS1399</name>
</gene>
<keyword evidence="3" id="KW-1185">Reference proteome</keyword>
<dbReference type="Proteomes" id="UP000653454">
    <property type="component" value="Unassembled WGS sequence"/>
</dbReference>
<dbReference type="AlphaFoldDB" id="A0A8S4D807"/>
<comment type="caution">
    <text evidence="2">The sequence shown here is derived from an EMBL/GenBank/DDBJ whole genome shotgun (WGS) entry which is preliminary data.</text>
</comment>
<sequence>MDWNMWATLLATIYICVLKIEAVRPVRLNTITESLKEPGQKDVIYQRYQSKTKHGPSQIKPRVLDEAKIPVNLREKFKNFKTQAKFRHGNAEADPKTRMMKLRERQIKEALKGKGHDLRTRINAKHFMSRSLAESGMPLPTLL</sequence>